<feature type="domain" description="AprE-like beta-barrel" evidence="11">
    <location>
        <begin position="320"/>
        <end position="409"/>
    </location>
</feature>
<name>A0AAE4YA28_9RHOB</name>
<dbReference type="Pfam" id="PF26002">
    <property type="entry name" value="Beta-barrel_AprE"/>
    <property type="match status" value="1"/>
</dbReference>
<keyword evidence="10" id="KW-0175">Coiled coil</keyword>
<evidence type="ECO:0000256" key="2">
    <source>
        <dbReference type="ARBA" id="ARBA00009477"/>
    </source>
</evidence>
<keyword evidence="13" id="KW-1185">Reference proteome</keyword>
<comment type="subcellular location">
    <subcellularLocation>
        <location evidence="1 9">Cell inner membrane</location>
        <topology evidence="1 9">Single-pass membrane protein</topology>
    </subcellularLocation>
</comment>
<dbReference type="NCBIfam" id="TIGR01843">
    <property type="entry name" value="type_I_hlyD"/>
    <property type="match status" value="1"/>
</dbReference>
<feature type="coiled-coil region" evidence="10">
    <location>
        <begin position="105"/>
        <end position="132"/>
    </location>
</feature>
<evidence type="ECO:0000256" key="3">
    <source>
        <dbReference type="ARBA" id="ARBA00022448"/>
    </source>
</evidence>
<dbReference type="PANTHER" id="PTHR30386">
    <property type="entry name" value="MEMBRANE FUSION SUBUNIT OF EMRAB-TOLC MULTIDRUG EFFLUX PUMP"/>
    <property type="match status" value="1"/>
</dbReference>
<evidence type="ECO:0000256" key="9">
    <source>
        <dbReference type="RuleBase" id="RU365093"/>
    </source>
</evidence>
<dbReference type="GO" id="GO:0005886">
    <property type="term" value="C:plasma membrane"/>
    <property type="evidence" value="ECO:0007669"/>
    <property type="project" value="UniProtKB-SubCell"/>
</dbReference>
<keyword evidence="4 9" id="KW-1003">Cell membrane</keyword>
<evidence type="ECO:0000256" key="1">
    <source>
        <dbReference type="ARBA" id="ARBA00004377"/>
    </source>
</evidence>
<comment type="caution">
    <text evidence="12">The sequence shown here is derived from an EMBL/GenBank/DDBJ whole genome shotgun (WGS) entry which is preliminary data.</text>
</comment>
<dbReference type="Gene3D" id="2.40.30.170">
    <property type="match status" value="1"/>
</dbReference>
<evidence type="ECO:0000313" key="13">
    <source>
        <dbReference type="Proteomes" id="UP001193501"/>
    </source>
</evidence>
<gene>
    <name evidence="12" type="ORF">GV832_01520</name>
</gene>
<dbReference type="Proteomes" id="UP001193501">
    <property type="component" value="Unassembled WGS sequence"/>
</dbReference>
<evidence type="ECO:0000313" key="12">
    <source>
        <dbReference type="EMBL" id="NBZ86245.1"/>
    </source>
</evidence>
<evidence type="ECO:0000256" key="6">
    <source>
        <dbReference type="ARBA" id="ARBA00022692"/>
    </source>
</evidence>
<reference evidence="12" key="1">
    <citation type="submission" date="2020-01" db="EMBL/GenBank/DDBJ databases">
        <authorList>
            <person name="Chen W.-M."/>
        </authorList>
    </citation>
    <scope>NUCLEOTIDE SEQUENCE</scope>
    <source>
        <strain evidence="12">CYK-10</strain>
    </source>
</reference>
<evidence type="ECO:0000256" key="5">
    <source>
        <dbReference type="ARBA" id="ARBA00022519"/>
    </source>
</evidence>
<feature type="coiled-coil region" evidence="10">
    <location>
        <begin position="215"/>
        <end position="242"/>
    </location>
</feature>
<keyword evidence="5 9" id="KW-0997">Cell inner membrane</keyword>
<dbReference type="InterPro" id="IPR050739">
    <property type="entry name" value="MFP"/>
</dbReference>
<dbReference type="InterPro" id="IPR010129">
    <property type="entry name" value="T1SS_HlyD"/>
</dbReference>
<dbReference type="GO" id="GO:0015031">
    <property type="term" value="P:protein transport"/>
    <property type="evidence" value="ECO:0007669"/>
    <property type="project" value="InterPro"/>
</dbReference>
<accession>A0AAE4YA28</accession>
<keyword evidence="7 9" id="KW-1133">Transmembrane helix</keyword>
<evidence type="ECO:0000259" key="11">
    <source>
        <dbReference type="Pfam" id="PF26002"/>
    </source>
</evidence>
<evidence type="ECO:0000256" key="10">
    <source>
        <dbReference type="SAM" id="Coils"/>
    </source>
</evidence>
<protein>
    <recommendedName>
        <fullName evidence="9">Membrane fusion protein (MFP) family protein</fullName>
    </recommendedName>
</protein>
<keyword evidence="3 9" id="KW-0813">Transport</keyword>
<feature type="transmembrane region" description="Helical" evidence="9">
    <location>
        <begin position="28"/>
        <end position="49"/>
    </location>
</feature>
<dbReference type="PRINTS" id="PR01490">
    <property type="entry name" value="RTXTOXIND"/>
</dbReference>
<keyword evidence="6 9" id="KW-0812">Transmembrane</keyword>
<dbReference type="InterPro" id="IPR058982">
    <property type="entry name" value="Beta-barrel_AprE"/>
</dbReference>
<dbReference type="EMBL" id="JAABNR010000001">
    <property type="protein sequence ID" value="NBZ86245.1"/>
    <property type="molecule type" value="Genomic_DNA"/>
</dbReference>
<evidence type="ECO:0000256" key="8">
    <source>
        <dbReference type="ARBA" id="ARBA00023136"/>
    </source>
</evidence>
<comment type="similarity">
    <text evidence="2 9">Belongs to the membrane fusion protein (MFP) (TC 8.A.1) family.</text>
</comment>
<dbReference type="RefSeq" id="WP_168773036.1">
    <property type="nucleotide sequence ID" value="NZ_JAABNR010000001.1"/>
</dbReference>
<keyword evidence="8 9" id="KW-0472">Membrane</keyword>
<sequence length="432" mass="44801">MSIAREALDFQPELEALVAEAPPLALRLWPFLAAGLFVALVTIAALVRLDIVVSGQGRLAADVPPTILSPMSRAVLRELLVRPGDHVEAGQVLARLDATLPAADLAALRAQAEALRAEAARLQADLDGVTLAATTPALAREALVQGEELALAQARRAEAMALRDAARDALAAEEMAGPGLTQRLAIAREVEGMRDQLAARQTGSRLTQLQAEGDRIAAEQALAAHEARLNDQTARLAAAEAALRAFDSDARRADLQALADLSPRLAAAEEALSKAERLADLTALTAPGPGTVVAVAEGGPGSSVAEGAMVVVLVPSDVPLVAEVTIRSADAGTAAVGDPVEVKVDAFPWRRHGSLTGRLLDISSASFTPEGGGEARHTARVALSGDLTNLAPGAGLLPGMTLTADVKTGSRSLLDYFLDPLMRGITESLREP</sequence>
<evidence type="ECO:0000256" key="7">
    <source>
        <dbReference type="ARBA" id="ARBA00022989"/>
    </source>
</evidence>
<evidence type="ECO:0000256" key="4">
    <source>
        <dbReference type="ARBA" id="ARBA00022475"/>
    </source>
</evidence>
<proteinExistence type="inferred from homology"/>
<dbReference type="Gene3D" id="2.40.50.100">
    <property type="match status" value="1"/>
</dbReference>
<dbReference type="PANTHER" id="PTHR30386:SF26">
    <property type="entry name" value="TRANSPORT PROTEIN COMB"/>
    <property type="match status" value="1"/>
</dbReference>
<dbReference type="AlphaFoldDB" id="A0AAE4YA28"/>
<dbReference type="Gene3D" id="1.10.287.470">
    <property type="entry name" value="Helix hairpin bin"/>
    <property type="match status" value="1"/>
</dbReference>
<organism evidence="12 13">
    <name type="scientific">Stagnihabitans tardus</name>
    <dbReference type="NCBI Taxonomy" id="2699202"/>
    <lineage>
        <taxon>Bacteria</taxon>
        <taxon>Pseudomonadati</taxon>
        <taxon>Pseudomonadota</taxon>
        <taxon>Alphaproteobacteria</taxon>
        <taxon>Rhodobacterales</taxon>
        <taxon>Paracoccaceae</taxon>
        <taxon>Stagnihabitans</taxon>
    </lineage>
</organism>